<dbReference type="Proteomes" id="UP000657372">
    <property type="component" value="Unassembled WGS sequence"/>
</dbReference>
<dbReference type="RefSeq" id="WP_175625973.1">
    <property type="nucleotide sequence ID" value="NZ_JADOEL010000012.1"/>
</dbReference>
<dbReference type="EMBL" id="JADOEL010000012">
    <property type="protein sequence ID" value="MBF8178814.1"/>
    <property type="molecule type" value="Genomic_DNA"/>
</dbReference>
<organism evidence="1 2">
    <name type="scientific">Herminiimonas contaminans</name>
    <dbReference type="NCBI Taxonomy" id="1111140"/>
    <lineage>
        <taxon>Bacteria</taxon>
        <taxon>Pseudomonadati</taxon>
        <taxon>Pseudomonadota</taxon>
        <taxon>Betaproteobacteria</taxon>
        <taxon>Burkholderiales</taxon>
        <taxon>Oxalobacteraceae</taxon>
        <taxon>Herminiimonas</taxon>
    </lineage>
</organism>
<accession>A0ABS0EXJ6</accession>
<sequence length="66" mass="7173">MSSNYWRERWIKALVKTGMDRSAAEAAFAATYSKEPADQSKSPEIQALMSIDLGQGNFKAAAPAHA</sequence>
<keyword evidence="2" id="KW-1185">Reference proteome</keyword>
<gene>
    <name evidence="1" type="ORF">IXC47_14085</name>
</gene>
<comment type="caution">
    <text evidence="1">The sequence shown here is derived from an EMBL/GenBank/DDBJ whole genome shotgun (WGS) entry which is preliminary data.</text>
</comment>
<protein>
    <submittedName>
        <fullName evidence="1">Uncharacterized protein</fullName>
    </submittedName>
</protein>
<proteinExistence type="predicted"/>
<name>A0ABS0EXJ6_9BURK</name>
<evidence type="ECO:0000313" key="1">
    <source>
        <dbReference type="EMBL" id="MBF8178814.1"/>
    </source>
</evidence>
<reference evidence="1 2" key="1">
    <citation type="submission" date="2020-11" db="EMBL/GenBank/DDBJ databases">
        <title>WGS of Herminiimonas contaminans strain Marseille-Q4544 isolated from planarians Schmidtea mediterranea.</title>
        <authorList>
            <person name="Kangale L."/>
        </authorList>
    </citation>
    <scope>NUCLEOTIDE SEQUENCE [LARGE SCALE GENOMIC DNA]</scope>
    <source>
        <strain evidence="1 2">Marseille-Q4544</strain>
    </source>
</reference>
<evidence type="ECO:0000313" key="2">
    <source>
        <dbReference type="Proteomes" id="UP000657372"/>
    </source>
</evidence>